<dbReference type="HOGENOM" id="CLU_2893294_0_0_2"/>
<name>F6D390_METPW</name>
<dbReference type="Proteomes" id="UP000009231">
    <property type="component" value="Chromosome"/>
</dbReference>
<dbReference type="KEGG" id="mew:MSWAN_1007"/>
<reference evidence="1 2" key="1">
    <citation type="journal article" date="2014" name="Int. J. Syst. Evol. Microbiol.">
        <title>Methanobacterium paludis sp. nov. and a novel strain of Methanobacterium lacus isolated from northern peatlands.</title>
        <authorList>
            <person name="Cadillo-Quiroz H."/>
            <person name="Brauer S.L."/>
            <person name="Goodson N."/>
            <person name="Yavitt J.B."/>
            <person name="Zinder S.H."/>
        </authorList>
    </citation>
    <scope>NUCLEOTIDE SEQUENCE [LARGE SCALE GENOMIC DNA]</scope>
    <source>
        <strain evidence="2">DSM 25820 / JCM 18151 / SWAN1</strain>
    </source>
</reference>
<organism evidence="1 2">
    <name type="scientific">Methanobacterium paludis (strain DSM 25820 / JCM 18151 / SWAN1)</name>
    <dbReference type="NCBI Taxonomy" id="868131"/>
    <lineage>
        <taxon>Archaea</taxon>
        <taxon>Methanobacteriati</taxon>
        <taxon>Methanobacteriota</taxon>
        <taxon>Methanomada group</taxon>
        <taxon>Methanobacteria</taxon>
        <taxon>Methanobacteriales</taxon>
        <taxon>Methanobacteriaceae</taxon>
        <taxon>Methanobacterium</taxon>
    </lineage>
</organism>
<gene>
    <name evidence="1" type="ordered locus">MSWAN_1007</name>
</gene>
<dbReference type="AlphaFoldDB" id="F6D390"/>
<protein>
    <submittedName>
        <fullName evidence="1">Uncharacterized protein</fullName>
    </submittedName>
</protein>
<sequence>MTECTNLTMVDWTARLNQGFKPEIVFLTLPYERQDNLLKALPLCTAGTADLKIPKDFQQSQE</sequence>
<accession>F6D390</accession>
<dbReference type="EMBL" id="CP002772">
    <property type="protein sequence ID" value="AEG18030.1"/>
    <property type="molecule type" value="Genomic_DNA"/>
</dbReference>
<dbReference type="eggNOG" id="arCOG02289">
    <property type="taxonomic scope" value="Archaea"/>
</dbReference>
<evidence type="ECO:0000313" key="1">
    <source>
        <dbReference type="EMBL" id="AEG18030.1"/>
    </source>
</evidence>
<keyword evidence="2" id="KW-1185">Reference proteome</keyword>
<evidence type="ECO:0000313" key="2">
    <source>
        <dbReference type="Proteomes" id="UP000009231"/>
    </source>
</evidence>
<proteinExistence type="predicted"/>
<dbReference type="STRING" id="868131.MSWAN_1007"/>